<evidence type="ECO:0000259" key="2">
    <source>
        <dbReference type="Pfam" id="PF04063"/>
    </source>
</evidence>
<dbReference type="EMBL" id="QKKF02018223">
    <property type="protein sequence ID" value="RZF40483.1"/>
    <property type="molecule type" value="Genomic_DNA"/>
</dbReference>
<dbReference type="Pfam" id="PF04063">
    <property type="entry name" value="DUF383"/>
    <property type="match status" value="1"/>
</dbReference>
<proteinExistence type="inferred from homology"/>
<dbReference type="OrthoDB" id="338814at2759"/>
<dbReference type="FunCoup" id="A0A482X431">
    <property type="interactions" value="1538"/>
</dbReference>
<organism evidence="4 5">
    <name type="scientific">Laodelphax striatellus</name>
    <name type="common">Small brown planthopper</name>
    <name type="synonym">Delphax striatella</name>
    <dbReference type="NCBI Taxonomy" id="195883"/>
    <lineage>
        <taxon>Eukaryota</taxon>
        <taxon>Metazoa</taxon>
        <taxon>Ecdysozoa</taxon>
        <taxon>Arthropoda</taxon>
        <taxon>Hexapoda</taxon>
        <taxon>Insecta</taxon>
        <taxon>Pterygota</taxon>
        <taxon>Neoptera</taxon>
        <taxon>Paraneoptera</taxon>
        <taxon>Hemiptera</taxon>
        <taxon>Auchenorrhyncha</taxon>
        <taxon>Fulgoroidea</taxon>
        <taxon>Delphacidae</taxon>
        <taxon>Criomorphinae</taxon>
        <taxon>Laodelphax</taxon>
    </lineage>
</organism>
<accession>A0A482X431</accession>
<dbReference type="SUPFAM" id="SSF48371">
    <property type="entry name" value="ARM repeat"/>
    <property type="match status" value="1"/>
</dbReference>
<dbReference type="AlphaFoldDB" id="A0A482X431"/>
<evidence type="ECO:0000259" key="3">
    <source>
        <dbReference type="Pfam" id="PF04064"/>
    </source>
</evidence>
<dbReference type="SMR" id="A0A482X431"/>
<dbReference type="InterPro" id="IPR039717">
    <property type="entry name" value="Hgh1"/>
</dbReference>
<dbReference type="InParanoid" id="A0A482X431"/>
<name>A0A482X431_LAOST</name>
<dbReference type="PANTHER" id="PTHR13387:SF9">
    <property type="entry name" value="PROTEIN HGH1 HOMOLOG"/>
    <property type="match status" value="1"/>
</dbReference>
<evidence type="ECO:0000256" key="1">
    <source>
        <dbReference type="ARBA" id="ARBA00006712"/>
    </source>
</evidence>
<reference evidence="4 5" key="1">
    <citation type="journal article" date="2017" name="Gigascience">
        <title>Genome sequence of the small brown planthopper, Laodelphax striatellus.</title>
        <authorList>
            <person name="Zhu J."/>
            <person name="Jiang F."/>
            <person name="Wang X."/>
            <person name="Yang P."/>
            <person name="Bao Y."/>
            <person name="Zhao W."/>
            <person name="Wang W."/>
            <person name="Lu H."/>
            <person name="Wang Q."/>
            <person name="Cui N."/>
            <person name="Li J."/>
            <person name="Chen X."/>
            <person name="Luo L."/>
            <person name="Yu J."/>
            <person name="Kang L."/>
            <person name="Cui F."/>
        </authorList>
    </citation>
    <scope>NUCLEOTIDE SEQUENCE [LARGE SCALE GENOMIC DNA]</scope>
    <source>
        <strain evidence="4">Lst14</strain>
    </source>
</reference>
<dbReference type="InterPro" id="IPR016024">
    <property type="entry name" value="ARM-type_fold"/>
</dbReference>
<feature type="domain" description="Protein HGH1 N-terminal" evidence="2">
    <location>
        <begin position="112"/>
        <end position="264"/>
    </location>
</feature>
<dbReference type="Pfam" id="PF04064">
    <property type="entry name" value="DUF384"/>
    <property type="match status" value="1"/>
</dbReference>
<protein>
    <submittedName>
        <fullName evidence="4">Uncharacterized protein</fullName>
    </submittedName>
</protein>
<comment type="caution">
    <text evidence="4">The sequence shown here is derived from an EMBL/GenBank/DDBJ whole genome shotgun (WGS) entry which is preliminary data.</text>
</comment>
<comment type="similarity">
    <text evidence="1">Belongs to the HGH1 family.</text>
</comment>
<gene>
    <name evidence="4" type="ORF">LSTR_LSTR000362</name>
</gene>
<keyword evidence="5" id="KW-1185">Reference proteome</keyword>
<evidence type="ECO:0000313" key="4">
    <source>
        <dbReference type="EMBL" id="RZF40483.1"/>
    </source>
</evidence>
<dbReference type="InterPro" id="IPR007206">
    <property type="entry name" value="Protein_HGH1_C"/>
</dbReference>
<dbReference type="PANTHER" id="PTHR13387">
    <property type="entry name" value="PROTEIN HGH1 HOMOLOG"/>
    <property type="match status" value="1"/>
</dbReference>
<dbReference type="Proteomes" id="UP000291343">
    <property type="component" value="Unassembled WGS sequence"/>
</dbReference>
<sequence length="371" mass="41794">MEKKTPTEELALMFSNGSDSLKLEACNEILSLSGTETMIDEFIKVHHIIYPELIRLMELSNELSLKAGSILINLTANTKGSRSVVGVECVAHELCNLTTLRSSLIKCCVDNICDCNSKLADVCCMILSNISRDVSCLGVLSEEFDGKMIDTLMKVLCEENFNKSGCNLDYLAYFLANIAQNTVLRTYITERGKQFKAYFLETLHSVELLCLENKSRKRGLLALYRNLSLSKDSHALFLEGSVVQLFTSALFALVNSIKYDTENHIEECKKTMDPDLCILVLDTLLIFCATKRGRCILRESDVYIALKEVHSTSSNKAIEIAAEKIVDILIRTEDEIGVEDYLDLKIPDHLVEKFRKCDLEEAKEIEENKIK</sequence>
<evidence type="ECO:0000313" key="5">
    <source>
        <dbReference type="Proteomes" id="UP000291343"/>
    </source>
</evidence>
<feature type="domain" description="Protein HGH1 C-terminal" evidence="3">
    <location>
        <begin position="283"/>
        <end position="336"/>
    </location>
</feature>
<dbReference type="InterPro" id="IPR007205">
    <property type="entry name" value="Protein_HGH1_N"/>
</dbReference>
<dbReference type="STRING" id="195883.A0A482X431"/>